<dbReference type="Gene3D" id="4.10.410.10">
    <property type="entry name" value="Pancreatic trypsin inhibitor Kunitz domain"/>
    <property type="match status" value="2"/>
</dbReference>
<evidence type="ECO:0000256" key="1">
    <source>
        <dbReference type="ARBA" id="ARBA00004370"/>
    </source>
</evidence>
<keyword evidence="8" id="KW-0812">Transmembrane</keyword>
<dbReference type="SUPFAM" id="SSF49299">
    <property type="entry name" value="PKD domain"/>
    <property type="match status" value="1"/>
</dbReference>
<dbReference type="SUPFAM" id="SSF57424">
    <property type="entry name" value="LDL receptor-like module"/>
    <property type="match status" value="1"/>
</dbReference>
<dbReference type="FunFam" id="4.10.410.10:FF:000006">
    <property type="entry name" value="Serine peptidase inhibitor, Kunitz type 1"/>
    <property type="match status" value="1"/>
</dbReference>
<dbReference type="InterPro" id="IPR020901">
    <property type="entry name" value="Prtase_inh_Kunz-CS"/>
</dbReference>
<evidence type="ECO:0000259" key="9">
    <source>
        <dbReference type="PROSITE" id="PS50279"/>
    </source>
</evidence>
<dbReference type="Pfam" id="PF00057">
    <property type="entry name" value="Ldl_recept_a"/>
    <property type="match status" value="1"/>
</dbReference>
<dbReference type="CDD" id="cd22624">
    <property type="entry name" value="Kunitz_HAI1_2-like"/>
    <property type="match status" value="1"/>
</dbReference>
<evidence type="ECO:0000256" key="8">
    <source>
        <dbReference type="SAM" id="Phobius"/>
    </source>
</evidence>
<evidence type="ECO:0000256" key="3">
    <source>
        <dbReference type="ARBA" id="ARBA00022989"/>
    </source>
</evidence>
<dbReference type="GO" id="GO:0005886">
    <property type="term" value="C:plasma membrane"/>
    <property type="evidence" value="ECO:0007669"/>
    <property type="project" value="TreeGrafter"/>
</dbReference>
<evidence type="ECO:0000313" key="12">
    <source>
        <dbReference type="Proteomes" id="UP001187315"/>
    </source>
</evidence>
<dbReference type="SMART" id="SM00131">
    <property type="entry name" value="KU"/>
    <property type="match status" value="2"/>
</dbReference>
<dbReference type="PROSITE" id="PS50986">
    <property type="entry name" value="MANSC"/>
    <property type="match status" value="1"/>
</dbReference>
<dbReference type="PANTHER" id="PTHR46750">
    <property type="entry name" value="KUNITZ-TYPE PROTEASE INHIBITOR 1"/>
    <property type="match status" value="1"/>
</dbReference>
<dbReference type="InterPro" id="IPR002172">
    <property type="entry name" value="LDrepeatLR_classA_rpt"/>
</dbReference>
<feature type="disulfide bond" evidence="7">
    <location>
        <begin position="487"/>
        <end position="505"/>
    </location>
</feature>
<feature type="domain" description="BPTI/Kunitz inhibitor" evidence="9">
    <location>
        <begin position="402"/>
        <end position="452"/>
    </location>
</feature>
<dbReference type="EMBL" id="JAVHJS010000011">
    <property type="protein sequence ID" value="KAK2843216.1"/>
    <property type="molecule type" value="Genomic_DNA"/>
</dbReference>
<feature type="disulfide bond" evidence="7">
    <location>
        <begin position="480"/>
        <end position="492"/>
    </location>
</feature>
<dbReference type="FunFam" id="4.10.410.10:FF:000020">
    <property type="entry name" value="Collagen, type VI, alpha 3"/>
    <property type="match status" value="1"/>
</dbReference>
<dbReference type="AlphaFoldDB" id="A0AA88MR70"/>
<keyword evidence="6" id="KW-0325">Glycoprotein</keyword>
<dbReference type="Proteomes" id="UP001187315">
    <property type="component" value="Unassembled WGS sequence"/>
</dbReference>
<dbReference type="PROSITE" id="PS50279">
    <property type="entry name" value="BPTI_KUNITZ_2"/>
    <property type="match status" value="2"/>
</dbReference>
<evidence type="ECO:0000256" key="7">
    <source>
        <dbReference type="PROSITE-ProRule" id="PRU00124"/>
    </source>
</evidence>
<dbReference type="Gene3D" id="4.10.400.10">
    <property type="entry name" value="Low-density Lipoprotein Receptor"/>
    <property type="match status" value="1"/>
</dbReference>
<evidence type="ECO:0000313" key="11">
    <source>
        <dbReference type="EMBL" id="KAK2843216.1"/>
    </source>
</evidence>
<dbReference type="InterPro" id="IPR036055">
    <property type="entry name" value="LDL_receptor-like_sf"/>
</dbReference>
<dbReference type="PROSITE" id="PS50068">
    <property type="entry name" value="LDLRA_2"/>
    <property type="match status" value="1"/>
</dbReference>
<evidence type="ECO:0000259" key="10">
    <source>
        <dbReference type="PROSITE" id="PS50986"/>
    </source>
</evidence>
<accession>A0AA88MR70</accession>
<dbReference type="Pfam" id="PF07502">
    <property type="entry name" value="MANEC"/>
    <property type="match status" value="1"/>
</dbReference>
<dbReference type="CDD" id="cd22623">
    <property type="entry name" value="Kunitz_HAI1_1-like"/>
    <property type="match status" value="1"/>
</dbReference>
<dbReference type="GO" id="GO:0004867">
    <property type="term" value="F:serine-type endopeptidase inhibitor activity"/>
    <property type="evidence" value="ECO:0007669"/>
    <property type="project" value="InterPro"/>
</dbReference>
<keyword evidence="4 8" id="KW-0472">Membrane</keyword>
<evidence type="ECO:0000256" key="6">
    <source>
        <dbReference type="ARBA" id="ARBA00023180"/>
    </source>
</evidence>
<dbReference type="PANTHER" id="PTHR46750:SF1">
    <property type="entry name" value="KUNITZ-TYPE PROTEASE INHIBITOR 1"/>
    <property type="match status" value="1"/>
</dbReference>
<organism evidence="11 12">
    <name type="scientific">Tachysurus vachellii</name>
    <name type="common">Darkbarbel catfish</name>
    <name type="synonym">Pelteobagrus vachellii</name>
    <dbReference type="NCBI Taxonomy" id="175792"/>
    <lineage>
        <taxon>Eukaryota</taxon>
        <taxon>Metazoa</taxon>
        <taxon>Chordata</taxon>
        <taxon>Craniata</taxon>
        <taxon>Vertebrata</taxon>
        <taxon>Euteleostomi</taxon>
        <taxon>Actinopterygii</taxon>
        <taxon>Neopterygii</taxon>
        <taxon>Teleostei</taxon>
        <taxon>Ostariophysi</taxon>
        <taxon>Siluriformes</taxon>
        <taxon>Bagridae</taxon>
        <taxon>Tachysurus</taxon>
    </lineage>
</organism>
<dbReference type="GO" id="GO:0060429">
    <property type="term" value="P:epithelium development"/>
    <property type="evidence" value="ECO:0007669"/>
    <property type="project" value="TreeGrafter"/>
</dbReference>
<dbReference type="Gene3D" id="2.60.40.10">
    <property type="entry name" value="Immunoglobulins"/>
    <property type="match status" value="1"/>
</dbReference>
<feature type="transmembrane region" description="Helical" evidence="8">
    <location>
        <begin position="616"/>
        <end position="638"/>
    </location>
</feature>
<keyword evidence="2" id="KW-0732">Signal</keyword>
<dbReference type="PRINTS" id="PR00759">
    <property type="entry name" value="BASICPTASE"/>
</dbReference>
<dbReference type="Pfam" id="PF22352">
    <property type="entry name" value="K319L-like_PKD"/>
    <property type="match status" value="1"/>
</dbReference>
<dbReference type="Pfam" id="PF00014">
    <property type="entry name" value="Kunitz_BPTI"/>
    <property type="match status" value="2"/>
</dbReference>
<proteinExistence type="predicted"/>
<comment type="subcellular location">
    <subcellularLocation>
        <location evidence="1">Membrane</location>
    </subcellularLocation>
</comment>
<dbReference type="SMART" id="SM00192">
    <property type="entry name" value="LDLa"/>
    <property type="match status" value="1"/>
</dbReference>
<dbReference type="SUPFAM" id="SSF57362">
    <property type="entry name" value="BPTI-like"/>
    <property type="match status" value="2"/>
</dbReference>
<gene>
    <name evidence="11" type="ORF">Q7C36_011431</name>
</gene>
<dbReference type="PROSITE" id="PS00280">
    <property type="entry name" value="BPTI_KUNITZ_1"/>
    <property type="match status" value="2"/>
</dbReference>
<feature type="domain" description="BPTI/Kunitz inhibitor" evidence="9">
    <location>
        <begin position="539"/>
        <end position="589"/>
    </location>
</feature>
<dbReference type="InterPro" id="IPR013980">
    <property type="entry name" value="MANSC_dom"/>
</dbReference>
<dbReference type="PROSITE" id="PS01209">
    <property type="entry name" value="LDLRA_1"/>
    <property type="match status" value="1"/>
</dbReference>
<evidence type="ECO:0000256" key="4">
    <source>
        <dbReference type="ARBA" id="ARBA00023136"/>
    </source>
</evidence>
<name>A0AA88MR70_TACVA</name>
<dbReference type="SMART" id="SM00765">
    <property type="entry name" value="MANEC"/>
    <property type="match status" value="1"/>
</dbReference>
<feature type="domain" description="MANSC" evidence="10">
    <location>
        <begin position="202"/>
        <end position="284"/>
    </location>
</feature>
<dbReference type="GO" id="GO:0030198">
    <property type="term" value="P:extracellular matrix organization"/>
    <property type="evidence" value="ECO:0007669"/>
    <property type="project" value="TreeGrafter"/>
</dbReference>
<dbReference type="InterPro" id="IPR023415">
    <property type="entry name" value="LDLR_class-A_CS"/>
</dbReference>
<dbReference type="InterPro" id="IPR011106">
    <property type="entry name" value="MANSC_N"/>
</dbReference>
<dbReference type="GO" id="GO:0008544">
    <property type="term" value="P:epidermis development"/>
    <property type="evidence" value="ECO:0007669"/>
    <property type="project" value="TreeGrafter"/>
</dbReference>
<protein>
    <recommendedName>
        <fullName evidence="13">Kunitz-type protease inhibitor 1</fullName>
    </recommendedName>
</protein>
<dbReference type="CDD" id="cd00146">
    <property type="entry name" value="PKD"/>
    <property type="match status" value="1"/>
</dbReference>
<evidence type="ECO:0008006" key="13">
    <source>
        <dbReference type="Google" id="ProtNLM"/>
    </source>
</evidence>
<keyword evidence="12" id="KW-1185">Reference proteome</keyword>
<keyword evidence="3 8" id="KW-1133">Transmembrane helix</keyword>
<dbReference type="InterPro" id="IPR002223">
    <property type="entry name" value="Kunitz_BPTI"/>
</dbReference>
<feature type="disulfide bond" evidence="7">
    <location>
        <begin position="499"/>
        <end position="514"/>
    </location>
</feature>
<dbReference type="InterPro" id="IPR013783">
    <property type="entry name" value="Ig-like_fold"/>
</dbReference>
<dbReference type="InterPro" id="IPR035986">
    <property type="entry name" value="PKD_dom_sf"/>
</dbReference>
<dbReference type="CDD" id="cd00112">
    <property type="entry name" value="LDLa"/>
    <property type="match status" value="1"/>
</dbReference>
<sequence length="676" mass="75808">MTVTEFMSCNHVETSANEPLKDYMESEESFTPEEMEVPFISEHLRDRGVTDIGMKLRALRVVFSTLLASVHNQNFLFVVGKKIVVHLAALNNQQSLDLELENWNCCFSFPLILMYASTLSNSIPHRLAQFSPSATSQEQHSKEDNTVLTEHFKVKTGDRTITITITIMPPRIWVFVLTTSLMQTLLLAQNPGEQCFSKFTKGKEDFVLDTDESVKDGAEFLGSPTQVSVPKDCVYACCKEPKCNLALMENGAQEGTIKSCFLFNCLYKQKKVCRFIRKMGFSNYLMTSDFGNYLEKYDPEKKDHPPRAMAGQDRVVQPHDVVILNGVECKDDGEIVDYKWELVSGSNTAVLEKTTFKDEVKVSGLSAGVYKFRLTVMDNAGQSDSAEVTILVLTPEQSHHHCLVPKKVGPCRGSFVRWHYNALTEKCEKFTFGGCNPNRNNYLSQAECIQACDQVSVNTSSSSGRHGRIELPNEKCGASCGPEMFTCANGCCIDKELECDQEKQCSDGSDEEQCANMDKKFRRLLDLNEDDKGIAASHCTQPPVTGPCRGSNTMWHYNPYEQKCSRFNYGGCQGNDNQFDTEENCIKFCSKVTEKDAFANRANFEKQTQDSQSVSIAIAVALGLAILILLVVLGYCFLKDKKKKQSRHQHISANGTHILHMDDTEKLVYNSTTKPI</sequence>
<evidence type="ECO:0000256" key="5">
    <source>
        <dbReference type="ARBA" id="ARBA00023157"/>
    </source>
</evidence>
<reference evidence="11" key="1">
    <citation type="submission" date="2023-08" db="EMBL/GenBank/DDBJ databases">
        <title>Pelteobagrus vachellii genome.</title>
        <authorList>
            <person name="Liu H."/>
        </authorList>
    </citation>
    <scope>NUCLEOTIDE SEQUENCE</scope>
    <source>
        <strain evidence="11">PRFRI_2022a</strain>
        <tissue evidence="11">Muscle</tissue>
    </source>
</reference>
<comment type="caution">
    <text evidence="11">The sequence shown here is derived from an EMBL/GenBank/DDBJ whole genome shotgun (WGS) entry which is preliminary data.</text>
</comment>
<dbReference type="InterPro" id="IPR036880">
    <property type="entry name" value="Kunitz_BPTI_sf"/>
</dbReference>
<keyword evidence="5 7" id="KW-1015">Disulfide bond</keyword>
<evidence type="ECO:0000256" key="2">
    <source>
        <dbReference type="ARBA" id="ARBA00022729"/>
    </source>
</evidence>